<organism evidence="2 3">
    <name type="scientific">Virgisporangium ochraceum</name>
    <dbReference type="NCBI Taxonomy" id="65505"/>
    <lineage>
        <taxon>Bacteria</taxon>
        <taxon>Bacillati</taxon>
        <taxon>Actinomycetota</taxon>
        <taxon>Actinomycetes</taxon>
        <taxon>Micromonosporales</taxon>
        <taxon>Micromonosporaceae</taxon>
        <taxon>Virgisporangium</taxon>
    </lineage>
</organism>
<dbReference type="Proteomes" id="UP000635606">
    <property type="component" value="Unassembled WGS sequence"/>
</dbReference>
<accession>A0A8J3ZN16</accession>
<dbReference type="EMBL" id="BOPH01000021">
    <property type="protein sequence ID" value="GIJ66809.1"/>
    <property type="molecule type" value="Genomic_DNA"/>
</dbReference>
<dbReference type="Gene3D" id="2.130.10.10">
    <property type="entry name" value="YVTN repeat-like/Quinoprotein amine dehydrogenase"/>
    <property type="match status" value="1"/>
</dbReference>
<dbReference type="RefSeq" id="WP_203926782.1">
    <property type="nucleotide sequence ID" value="NZ_BOPH01000021.1"/>
</dbReference>
<dbReference type="AlphaFoldDB" id="A0A8J3ZN16"/>
<proteinExistence type="predicted"/>
<protein>
    <submittedName>
        <fullName evidence="2">Uncharacterized protein</fullName>
    </submittedName>
</protein>
<sequence>MRRTGIGVIVSVLLLVGGCVAARDDDPAPDGPPPEPLVALDPFAAAGIRAVRVVPEVDRNLHFDTRADVPPVFAAGGSLVAVTTDREGEVLGVARSADLGRTWRYVDLPGLTASLVRLGLAEAGPLVVATGGTDNDSAWVTGDGQGWRGGPVPTQPGGALLAAAVRQPDGRVVVGTQGSDDARLVVTADGGSTWQVVDCPATFRPAGSPRCEVPRDAGGDLWLRGADVSLDAGRTWKPVTVGTSSVPRVEDAVALPGGGWLGSAVTLTAPTTRTGVLVRSTDGVAWQPVVESPCGAGQGATVSGPRRIGDRWLVTHTCVDADDAPQRSHLYLVDRDGTRGRVLVTVDRPGAWLGAPTAVGDTVVVPEVRREGPVTFLQLRL</sequence>
<evidence type="ECO:0000313" key="3">
    <source>
        <dbReference type="Proteomes" id="UP000635606"/>
    </source>
</evidence>
<dbReference type="SUPFAM" id="SSF110296">
    <property type="entry name" value="Oligoxyloglucan reducing end-specific cellobiohydrolase"/>
    <property type="match status" value="2"/>
</dbReference>
<keyword evidence="1" id="KW-0732">Signal</keyword>
<dbReference type="PROSITE" id="PS51257">
    <property type="entry name" value="PROKAR_LIPOPROTEIN"/>
    <property type="match status" value="1"/>
</dbReference>
<evidence type="ECO:0000256" key="1">
    <source>
        <dbReference type="SAM" id="SignalP"/>
    </source>
</evidence>
<comment type="caution">
    <text evidence="2">The sequence shown here is derived from an EMBL/GenBank/DDBJ whole genome shotgun (WGS) entry which is preliminary data.</text>
</comment>
<dbReference type="InterPro" id="IPR015943">
    <property type="entry name" value="WD40/YVTN_repeat-like_dom_sf"/>
</dbReference>
<name>A0A8J3ZN16_9ACTN</name>
<keyword evidence="3" id="KW-1185">Reference proteome</keyword>
<evidence type="ECO:0000313" key="2">
    <source>
        <dbReference type="EMBL" id="GIJ66809.1"/>
    </source>
</evidence>
<gene>
    <name evidence="2" type="ORF">Voc01_017260</name>
</gene>
<feature type="signal peptide" evidence="1">
    <location>
        <begin position="1"/>
        <end position="21"/>
    </location>
</feature>
<reference evidence="2" key="1">
    <citation type="submission" date="2021-01" db="EMBL/GenBank/DDBJ databases">
        <title>Whole genome shotgun sequence of Virgisporangium ochraceum NBRC 16418.</title>
        <authorList>
            <person name="Komaki H."/>
            <person name="Tamura T."/>
        </authorList>
    </citation>
    <scope>NUCLEOTIDE SEQUENCE</scope>
    <source>
        <strain evidence="2">NBRC 16418</strain>
    </source>
</reference>
<feature type="chain" id="PRO_5039548429" evidence="1">
    <location>
        <begin position="22"/>
        <end position="381"/>
    </location>
</feature>